<evidence type="ECO:0000256" key="4">
    <source>
        <dbReference type="ARBA" id="ARBA00022553"/>
    </source>
</evidence>
<dbReference type="InterPro" id="IPR007477">
    <property type="entry name" value="SAB_dom"/>
</dbReference>
<dbReference type="Pfam" id="PF09380">
    <property type="entry name" value="FERM_C"/>
    <property type="match status" value="1"/>
</dbReference>
<dbReference type="InterPro" id="IPR014352">
    <property type="entry name" value="FERM/acyl-CoA-bd_prot_sf"/>
</dbReference>
<feature type="region of interest" description="Disordered" evidence="12">
    <location>
        <begin position="1"/>
        <end position="69"/>
    </location>
</feature>
<evidence type="ECO:0000256" key="1">
    <source>
        <dbReference type="ARBA" id="ARBA00004245"/>
    </source>
</evidence>
<dbReference type="PANTHER" id="PTHR23280">
    <property type="entry name" value="4.1 G PROTEIN"/>
    <property type="match status" value="1"/>
</dbReference>
<dbReference type="Pfam" id="PF08736">
    <property type="entry name" value="FA"/>
    <property type="match status" value="1"/>
</dbReference>
<feature type="compositionally biased region" description="Basic and acidic residues" evidence="12">
    <location>
        <begin position="499"/>
        <end position="512"/>
    </location>
</feature>
<sequence length="854" mass="95047">MTTESGSDSESKPEQEAEPQEAAGAQGHAGAPQGPGPEPSGEEQHQALEQFEAAAHSTPVRKEVTDKEREFAAGAAKQLEYQQLEDDKLSQKSSSSKLSRSPLKIVKKPKSMQCKVILLDGSEYTCDVEKRSRGQVLFDKVCEHLNLLEKDYFGLTYRDAENQKNWLDPAKEIKKQIRSGAWHFSFNVKFYPPDPAQLSEDITRYYLCLQLRDDIVSGRLPCSFVTLALLGSYTVQSELGDYDPDECGNDYISEFRFAPNHTKELEDKVIELHKSHRGMTPAEAEMHFLENAKKLSMYGVDLHHAKDSEGVEIMLGVCASGLLIYRDRLRINRFAWPKVLKISYKRNNFYIKIRPGEFEQFESTIGFKLPNHRAAKRLWKVCVEHHTFFRLLLPEAPPKKFLTLGSKFRYSGRTQAQTRRASALIDRPAPYFERSSSKRYTMSRSLDGEVGTGQYATTKGISQTNLITTVTPEKKAEEERDEEEDRRKRVEEVTPVAAARHEGKTDSERTDTAADGETTATEELDKTQDDLMKHQTNISELKRTFLETSTDTAITNEWEKRLSTSPVRLAARQEDAPMIEPLVPEEQMETKTGSSKVEAETSQHPQPLSTEKVVQETVLVEERHVMNVHASGDASYAAGDDLDAAAQAASADASSLKGKEGSALTEGAKEEKGEVAKKAVLEQEETATASHEPVEEQSATIHVSETWEQKPHFESSTVKTETISLGSVSPGGVKLEISTKEVPVVHTETKTITYESSQVDAGADLEPGVLMSAQTITSETTSTTTTTHITKTVKGGISETRIEKRIVITGDADIDHDQALAQAIKEAKEQHPDMSVTKVVVHKETEITPEDGED</sequence>
<protein>
    <recommendedName>
        <fullName evidence="7">Protein 4.1</fullName>
    </recommendedName>
    <alternativeName>
        <fullName evidence="11">4.1R</fullName>
    </alternativeName>
    <alternativeName>
        <fullName evidence="8">Band 4.1</fullName>
    </alternativeName>
    <alternativeName>
        <fullName evidence="9">Erythrocyte membrane protein band 4.1</fullName>
    </alternativeName>
</protein>
<dbReference type="Pfam" id="PF04382">
    <property type="entry name" value="SAB"/>
    <property type="match status" value="1"/>
</dbReference>
<evidence type="ECO:0000256" key="11">
    <source>
        <dbReference type="ARBA" id="ARBA00078357"/>
    </source>
</evidence>
<reference evidence="15" key="1">
    <citation type="submission" date="2025-08" db="UniProtKB">
        <authorList>
            <consortium name="RefSeq"/>
        </authorList>
    </citation>
    <scope>IDENTIFICATION</scope>
    <source>
        <tissue evidence="15">Liver</tissue>
    </source>
</reference>
<keyword evidence="4" id="KW-0597">Phosphoprotein</keyword>
<feature type="region of interest" description="Disordered" evidence="12">
    <location>
        <begin position="651"/>
        <end position="719"/>
    </location>
</feature>
<dbReference type="InterPro" id="IPR008379">
    <property type="entry name" value="Band_4.1_C"/>
</dbReference>
<dbReference type="InterPro" id="IPR019748">
    <property type="entry name" value="FERM_central"/>
</dbReference>
<dbReference type="SUPFAM" id="SSF47031">
    <property type="entry name" value="Second domain of FERM"/>
    <property type="match status" value="1"/>
</dbReference>
<dbReference type="GO" id="GO:0005886">
    <property type="term" value="C:plasma membrane"/>
    <property type="evidence" value="ECO:0007669"/>
    <property type="project" value="TreeGrafter"/>
</dbReference>
<dbReference type="InterPro" id="IPR019747">
    <property type="entry name" value="FERM_CS"/>
</dbReference>
<evidence type="ECO:0000313" key="14">
    <source>
        <dbReference type="Proteomes" id="UP000245341"/>
    </source>
</evidence>
<proteinExistence type="predicted"/>
<dbReference type="SUPFAM" id="SSF50729">
    <property type="entry name" value="PH domain-like"/>
    <property type="match status" value="1"/>
</dbReference>
<dbReference type="InterPro" id="IPR029071">
    <property type="entry name" value="Ubiquitin-like_domsf"/>
</dbReference>
<dbReference type="InterPro" id="IPR000798">
    <property type="entry name" value="Ez/rad/moesin-like"/>
</dbReference>
<dbReference type="InterPro" id="IPR000299">
    <property type="entry name" value="FERM_domain"/>
</dbReference>
<organism evidence="14 15">
    <name type="scientific">Leptonychotes weddellii</name>
    <name type="common">Weddell seal</name>
    <name type="synonym">Otaria weddellii</name>
    <dbReference type="NCBI Taxonomy" id="9713"/>
    <lineage>
        <taxon>Eukaryota</taxon>
        <taxon>Metazoa</taxon>
        <taxon>Chordata</taxon>
        <taxon>Craniata</taxon>
        <taxon>Vertebrata</taxon>
        <taxon>Euteleostomi</taxon>
        <taxon>Mammalia</taxon>
        <taxon>Eutheria</taxon>
        <taxon>Laurasiatheria</taxon>
        <taxon>Carnivora</taxon>
        <taxon>Caniformia</taxon>
        <taxon>Pinnipedia</taxon>
        <taxon>Phocidae</taxon>
        <taxon>Monachinae</taxon>
        <taxon>Lobodontini</taxon>
        <taxon>Leptonychotes</taxon>
    </lineage>
</organism>
<dbReference type="CDD" id="cd13184">
    <property type="entry name" value="FERM_C_4_1_family"/>
    <property type="match status" value="1"/>
</dbReference>
<dbReference type="FunFam" id="1.20.80.10:FF:000001">
    <property type="entry name" value="Erythrocyte membrane protein band 4.1"/>
    <property type="match status" value="1"/>
</dbReference>
<dbReference type="GO" id="GO:0005938">
    <property type="term" value="C:cell cortex"/>
    <property type="evidence" value="ECO:0007669"/>
    <property type="project" value="UniProtKB-SubCell"/>
</dbReference>
<evidence type="ECO:0000256" key="9">
    <source>
        <dbReference type="ARBA" id="ARBA00032586"/>
    </source>
</evidence>
<keyword evidence="5" id="KW-0009">Actin-binding</keyword>
<dbReference type="InterPro" id="IPR019749">
    <property type="entry name" value="Band_41_domain"/>
</dbReference>
<dbReference type="InterPro" id="IPR018980">
    <property type="entry name" value="FERM_PH-like_C"/>
</dbReference>
<evidence type="ECO:0000256" key="2">
    <source>
        <dbReference type="ARBA" id="ARBA00004544"/>
    </source>
</evidence>
<comment type="function">
    <text evidence="10">Protein 4.1 is a major structural element of the erythrocyte membrane skeleton. It plays a key role in regulating membrane physical properties of mechanical stability and deformability by stabilizing spectrin-actin interaction. Recruits DLG1 to membranes. Required for dynein-dynactin complex and NUMA1 recruitment at the mitotic cell cortex during anaphase.</text>
</comment>
<dbReference type="PRINTS" id="PR00661">
    <property type="entry name" value="ERMFAMILY"/>
</dbReference>
<dbReference type="GO" id="GO:0005198">
    <property type="term" value="F:structural molecule activity"/>
    <property type="evidence" value="ECO:0007669"/>
    <property type="project" value="InterPro"/>
</dbReference>
<dbReference type="Gene3D" id="3.10.20.90">
    <property type="entry name" value="Phosphatidylinositol 3-kinase Catalytic Subunit, Chain A, domain 1"/>
    <property type="match status" value="1"/>
</dbReference>
<dbReference type="RefSeq" id="XP_006738354.2">
    <property type="nucleotide sequence ID" value="XM_006738291.2"/>
</dbReference>
<gene>
    <name evidence="15" type="primary">EPB41L3</name>
</gene>
<dbReference type="Gene3D" id="2.30.29.30">
    <property type="entry name" value="Pleckstrin-homology domain (PH domain)/Phosphotyrosine-binding domain (PTB)"/>
    <property type="match status" value="1"/>
</dbReference>
<evidence type="ECO:0000256" key="6">
    <source>
        <dbReference type="ARBA" id="ARBA00023212"/>
    </source>
</evidence>
<dbReference type="InterPro" id="IPR030691">
    <property type="entry name" value="Band4.1-L3_FERM_F1"/>
</dbReference>
<dbReference type="InterPro" id="IPR018979">
    <property type="entry name" value="FERM_N"/>
</dbReference>
<dbReference type="AlphaFoldDB" id="A0A2U3Y3R2"/>
<name>A0A2U3Y3R2_LEPWE</name>
<dbReference type="CDD" id="cd14473">
    <property type="entry name" value="FERM_B-lobe"/>
    <property type="match status" value="1"/>
</dbReference>
<feature type="compositionally biased region" description="Polar residues" evidence="12">
    <location>
        <begin position="590"/>
        <end position="609"/>
    </location>
</feature>
<feature type="region of interest" description="Disordered" evidence="12">
    <location>
        <begin position="468"/>
        <end position="528"/>
    </location>
</feature>
<dbReference type="SUPFAM" id="SSF54236">
    <property type="entry name" value="Ubiquitin-like"/>
    <property type="match status" value="1"/>
</dbReference>
<evidence type="ECO:0000256" key="12">
    <source>
        <dbReference type="SAM" id="MobiDB-lite"/>
    </source>
</evidence>
<dbReference type="GeneID" id="102735398"/>
<evidence type="ECO:0000259" key="13">
    <source>
        <dbReference type="PROSITE" id="PS50057"/>
    </source>
</evidence>
<dbReference type="PROSITE" id="PS00660">
    <property type="entry name" value="FERM_1"/>
    <property type="match status" value="1"/>
</dbReference>
<dbReference type="InterPro" id="IPR014847">
    <property type="entry name" value="FA"/>
</dbReference>
<dbReference type="Pfam" id="PF09379">
    <property type="entry name" value="FERM_N"/>
    <property type="match status" value="1"/>
</dbReference>
<dbReference type="FunFam" id="3.10.20.90:FF:000002">
    <property type="entry name" value="Erythrocyte protein band 4.1-like 3"/>
    <property type="match status" value="1"/>
</dbReference>
<dbReference type="GO" id="GO:0031032">
    <property type="term" value="P:actomyosin structure organization"/>
    <property type="evidence" value="ECO:0007669"/>
    <property type="project" value="TreeGrafter"/>
</dbReference>
<keyword evidence="6" id="KW-0206">Cytoskeleton</keyword>
<dbReference type="PRINTS" id="PR00935">
    <property type="entry name" value="BAND41"/>
</dbReference>
<feature type="compositionally biased region" description="Basic and acidic residues" evidence="12">
    <location>
        <begin position="60"/>
        <end position="69"/>
    </location>
</feature>
<evidence type="ECO:0000256" key="5">
    <source>
        <dbReference type="ARBA" id="ARBA00023203"/>
    </source>
</evidence>
<dbReference type="SMART" id="SM01196">
    <property type="entry name" value="FERM_C"/>
    <property type="match status" value="1"/>
</dbReference>
<dbReference type="GO" id="GO:0005856">
    <property type="term" value="C:cytoskeleton"/>
    <property type="evidence" value="ECO:0007669"/>
    <property type="project" value="UniProtKB-SubCell"/>
</dbReference>
<dbReference type="PROSITE" id="PS00661">
    <property type="entry name" value="FERM_2"/>
    <property type="match status" value="1"/>
</dbReference>
<feature type="compositionally biased region" description="Low complexity" evidence="12">
    <location>
        <begin position="20"/>
        <end position="32"/>
    </location>
</feature>
<dbReference type="FunFam" id="2.30.29.30:FF:000001">
    <property type="entry name" value="Erythrocyte membrane protein band 4.1"/>
    <property type="match status" value="1"/>
</dbReference>
<dbReference type="SMART" id="SM00295">
    <property type="entry name" value="B41"/>
    <property type="match status" value="1"/>
</dbReference>
<dbReference type="SMART" id="SM01195">
    <property type="entry name" value="FA"/>
    <property type="match status" value="1"/>
</dbReference>
<dbReference type="CDD" id="cd17203">
    <property type="entry name" value="FERM_F1_EPB41L3"/>
    <property type="match status" value="1"/>
</dbReference>
<comment type="subcellular location">
    <subcellularLocation>
        <location evidence="2">Cytoplasm</location>
        <location evidence="2">Cell cortex</location>
    </subcellularLocation>
    <subcellularLocation>
        <location evidence="1">Cytoplasm</location>
        <location evidence="1">Cytoskeleton</location>
    </subcellularLocation>
</comment>
<dbReference type="PANTHER" id="PTHR23280:SF20">
    <property type="entry name" value="BAND 4.1-LIKE PROTEIN 3"/>
    <property type="match status" value="1"/>
</dbReference>
<evidence type="ECO:0000313" key="15">
    <source>
        <dbReference type="RefSeq" id="XP_006738354.2"/>
    </source>
</evidence>
<dbReference type="PROSITE" id="PS50057">
    <property type="entry name" value="FERM_3"/>
    <property type="match status" value="1"/>
</dbReference>
<feature type="compositionally biased region" description="Basic and acidic residues" evidence="12">
    <location>
        <begin position="667"/>
        <end position="681"/>
    </location>
</feature>
<evidence type="ECO:0000256" key="8">
    <source>
        <dbReference type="ARBA" id="ARBA00030419"/>
    </source>
</evidence>
<accession>A0A2U3Y3R2</accession>
<evidence type="ECO:0000256" key="3">
    <source>
        <dbReference type="ARBA" id="ARBA00022490"/>
    </source>
</evidence>
<dbReference type="InterPro" id="IPR035963">
    <property type="entry name" value="FERM_2"/>
</dbReference>
<dbReference type="GO" id="GO:0030866">
    <property type="term" value="P:cortical actin cytoskeleton organization"/>
    <property type="evidence" value="ECO:0007669"/>
    <property type="project" value="InterPro"/>
</dbReference>
<dbReference type="PIRSF" id="PIRSF002304">
    <property type="entry name" value="Membrane_skeletal_4_1"/>
    <property type="match status" value="1"/>
</dbReference>
<dbReference type="InterPro" id="IPR011993">
    <property type="entry name" value="PH-like_dom_sf"/>
</dbReference>
<keyword evidence="14" id="KW-1185">Reference proteome</keyword>
<evidence type="ECO:0000256" key="10">
    <source>
        <dbReference type="ARBA" id="ARBA00054563"/>
    </source>
</evidence>
<dbReference type="Proteomes" id="UP000245341">
    <property type="component" value="Unplaced"/>
</dbReference>
<evidence type="ECO:0000256" key="7">
    <source>
        <dbReference type="ARBA" id="ARBA00023658"/>
    </source>
</evidence>
<dbReference type="CTD" id="23136"/>
<feature type="region of interest" description="Disordered" evidence="12">
    <location>
        <begin position="566"/>
        <end position="612"/>
    </location>
</feature>
<dbReference type="Gene3D" id="1.20.80.10">
    <property type="match status" value="1"/>
</dbReference>
<keyword evidence="3" id="KW-0963">Cytoplasm</keyword>
<dbReference type="Pfam" id="PF00373">
    <property type="entry name" value="FERM_M"/>
    <property type="match status" value="1"/>
</dbReference>
<dbReference type="GO" id="GO:0003779">
    <property type="term" value="F:actin binding"/>
    <property type="evidence" value="ECO:0007669"/>
    <property type="project" value="UniProtKB-KW"/>
</dbReference>
<dbReference type="Pfam" id="PF05902">
    <property type="entry name" value="4_1_CTD"/>
    <property type="match status" value="1"/>
</dbReference>
<feature type="domain" description="FERM" evidence="13">
    <location>
        <begin position="112"/>
        <end position="393"/>
    </location>
</feature>